<dbReference type="PANTHER" id="PTHR37814:SF1">
    <property type="entry name" value="MEMBRANE PROTEIN"/>
    <property type="match status" value="1"/>
</dbReference>
<dbReference type="Proteomes" id="UP000601171">
    <property type="component" value="Unassembled WGS sequence"/>
</dbReference>
<reference evidence="2" key="1">
    <citation type="submission" date="2020-08" db="EMBL/GenBank/DDBJ databases">
        <title>Genome public.</title>
        <authorList>
            <person name="Liu C."/>
            <person name="Sun Q."/>
        </authorList>
    </citation>
    <scope>NUCLEOTIDE SEQUENCE</scope>
    <source>
        <strain evidence="2">BX21</strain>
    </source>
</reference>
<comment type="caution">
    <text evidence="2">The sequence shown here is derived from an EMBL/GenBank/DDBJ whole genome shotgun (WGS) entry which is preliminary data.</text>
</comment>
<keyword evidence="1" id="KW-0472">Membrane</keyword>
<evidence type="ECO:0000313" key="3">
    <source>
        <dbReference type="Proteomes" id="UP000601171"/>
    </source>
</evidence>
<keyword evidence="1" id="KW-0812">Transmembrane</keyword>
<keyword evidence="3" id="KW-1185">Reference proteome</keyword>
<organism evidence="2 3">
    <name type="scientific">Paratissierella segnis</name>
    <dbReference type="NCBI Taxonomy" id="2763679"/>
    <lineage>
        <taxon>Bacteria</taxon>
        <taxon>Bacillati</taxon>
        <taxon>Bacillota</taxon>
        <taxon>Tissierellia</taxon>
        <taxon>Tissierellales</taxon>
        <taxon>Tissierellaceae</taxon>
        <taxon>Paratissierella</taxon>
    </lineage>
</organism>
<evidence type="ECO:0000313" key="2">
    <source>
        <dbReference type="EMBL" id="MBC8588175.1"/>
    </source>
</evidence>
<feature type="transmembrane region" description="Helical" evidence="1">
    <location>
        <begin position="85"/>
        <end position="109"/>
    </location>
</feature>
<proteinExistence type="predicted"/>
<evidence type="ECO:0008006" key="4">
    <source>
        <dbReference type="Google" id="ProtNLM"/>
    </source>
</evidence>
<sequence length="361" mass="39214">MEEKSNILTILKIAGTYISCCMGAGFATGQEVMQFFTSYGYLGILGLVGVVILFAWYGWVFMKAGNELKATSAKPVLEFLCGKKLGIVVEWITMSFVFACFSALVSGAGTTLNQYFGINSYLAKVIVTLAICLTALLGLNSIINIISAIAPIAIVLLIIIAIYTISTNPEGLLNVGKAMEGMDLIKAAPTWWISMLLYVSYCVLPFIPTLSIMGATTKNKKDAKFGSILGGICLGIGAMLINLSLLSTISESGTQEIPMLYLADKMSPIIGILFSVIIISRIYASNVPLLYSIAMRFSKGDKRKYKLLLVCVSIAGLLLSFVPFARLLNIIYPFFGWLGLIIMAFAVYRTIIKKEKPVIQS</sequence>
<feature type="transmembrane region" description="Helical" evidence="1">
    <location>
        <begin position="121"/>
        <end position="139"/>
    </location>
</feature>
<feature type="transmembrane region" description="Helical" evidence="1">
    <location>
        <begin position="305"/>
        <end position="324"/>
    </location>
</feature>
<dbReference type="InterPro" id="IPR038728">
    <property type="entry name" value="YkvI-like"/>
</dbReference>
<dbReference type="PANTHER" id="PTHR37814">
    <property type="entry name" value="CONSERVED MEMBRANE PROTEIN"/>
    <property type="match status" value="1"/>
</dbReference>
<dbReference type="AlphaFoldDB" id="A0A926EXR2"/>
<dbReference type="EMBL" id="JACRTG010000018">
    <property type="protein sequence ID" value="MBC8588175.1"/>
    <property type="molecule type" value="Genomic_DNA"/>
</dbReference>
<feature type="transmembrane region" description="Helical" evidence="1">
    <location>
        <begin position="266"/>
        <end position="284"/>
    </location>
</feature>
<dbReference type="Gene3D" id="1.20.1740.10">
    <property type="entry name" value="Amino acid/polyamine transporter I"/>
    <property type="match status" value="1"/>
</dbReference>
<protein>
    <recommendedName>
        <fullName evidence="4">Membrane protein YkvI</fullName>
    </recommendedName>
</protein>
<keyword evidence="1" id="KW-1133">Transmembrane helix</keyword>
<accession>A0A926EXR2</accession>
<feature type="transmembrane region" description="Helical" evidence="1">
    <location>
        <begin position="330"/>
        <end position="348"/>
    </location>
</feature>
<evidence type="ECO:0000256" key="1">
    <source>
        <dbReference type="SAM" id="Phobius"/>
    </source>
</evidence>
<gene>
    <name evidence="2" type="ORF">H8707_07975</name>
</gene>
<name>A0A926EXR2_9FIRM</name>
<feature type="transmembrane region" description="Helical" evidence="1">
    <location>
        <begin position="7"/>
        <end position="27"/>
    </location>
</feature>
<feature type="transmembrane region" description="Helical" evidence="1">
    <location>
        <begin position="225"/>
        <end position="246"/>
    </location>
</feature>
<feature type="transmembrane region" description="Helical" evidence="1">
    <location>
        <begin position="191"/>
        <end position="213"/>
    </location>
</feature>
<feature type="transmembrane region" description="Helical" evidence="1">
    <location>
        <begin position="146"/>
        <end position="165"/>
    </location>
</feature>
<feature type="transmembrane region" description="Helical" evidence="1">
    <location>
        <begin position="39"/>
        <end position="64"/>
    </location>
</feature>